<dbReference type="InterPro" id="IPR036676">
    <property type="entry name" value="PurM-like_C_sf"/>
</dbReference>
<dbReference type="GO" id="GO:0004756">
    <property type="term" value="F:selenide, water dikinase activity"/>
    <property type="evidence" value="ECO:0007669"/>
    <property type="project" value="TreeGrafter"/>
</dbReference>
<dbReference type="OrthoDB" id="409395at2759"/>
<comment type="caution">
    <text evidence="5">The sequence shown here is derived from an EMBL/GenBank/DDBJ whole genome shotgun (WGS) entry which is preliminary data.</text>
</comment>
<dbReference type="InterPro" id="IPR004536">
    <property type="entry name" value="SPS/SelD"/>
</dbReference>
<evidence type="ECO:0000313" key="5">
    <source>
        <dbReference type="EMBL" id="ORY07215.1"/>
    </source>
</evidence>
<evidence type="ECO:0000256" key="2">
    <source>
        <dbReference type="ARBA" id="ARBA00022840"/>
    </source>
</evidence>
<dbReference type="PANTHER" id="PTHR10256:SF0">
    <property type="entry name" value="INACTIVE SELENIDE, WATER DIKINASE-LIKE PROTEIN-RELATED"/>
    <property type="match status" value="1"/>
</dbReference>
<dbReference type="GO" id="GO:0005737">
    <property type="term" value="C:cytoplasm"/>
    <property type="evidence" value="ECO:0007669"/>
    <property type="project" value="TreeGrafter"/>
</dbReference>
<dbReference type="AlphaFoldDB" id="A0A1Y1ZBR5"/>
<dbReference type="Proteomes" id="UP000193498">
    <property type="component" value="Unassembled WGS sequence"/>
</dbReference>
<evidence type="ECO:0000313" key="6">
    <source>
        <dbReference type="Proteomes" id="UP000193498"/>
    </source>
</evidence>
<keyword evidence="2" id="KW-0067">ATP-binding</keyword>
<name>A0A1Y1ZBR5_9FUNG</name>
<dbReference type="EMBL" id="MCFE01000010">
    <property type="protein sequence ID" value="ORY07215.1"/>
    <property type="molecule type" value="Genomic_DNA"/>
</dbReference>
<feature type="domain" description="PurM-like C-terminal" evidence="4">
    <location>
        <begin position="104"/>
        <end position="269"/>
    </location>
</feature>
<dbReference type="Gene3D" id="3.90.650.10">
    <property type="entry name" value="PurM-like C-terminal domain"/>
    <property type="match status" value="1"/>
</dbReference>
<dbReference type="PANTHER" id="PTHR10256">
    <property type="entry name" value="SELENIDE, WATER DIKINASE"/>
    <property type="match status" value="1"/>
</dbReference>
<accession>A0A1Y1ZBR5</accession>
<dbReference type="InParanoid" id="A0A1Y1ZBR5"/>
<protein>
    <recommendedName>
        <fullName evidence="4">PurM-like C-terminal domain-containing protein</fullName>
    </recommendedName>
</protein>
<evidence type="ECO:0000256" key="1">
    <source>
        <dbReference type="ARBA" id="ARBA00022741"/>
    </source>
</evidence>
<evidence type="ECO:0000256" key="3">
    <source>
        <dbReference type="SAM" id="MobiDB-lite"/>
    </source>
</evidence>
<dbReference type="Pfam" id="PF02769">
    <property type="entry name" value="AIRS_C"/>
    <property type="match status" value="1"/>
</dbReference>
<keyword evidence="6" id="KW-1185">Reference proteome</keyword>
<dbReference type="SUPFAM" id="SSF56042">
    <property type="entry name" value="PurM C-terminal domain-like"/>
    <property type="match status" value="1"/>
</dbReference>
<feature type="compositionally biased region" description="Polar residues" evidence="3">
    <location>
        <begin position="13"/>
        <end position="31"/>
    </location>
</feature>
<gene>
    <name evidence="5" type="ORF">K493DRAFT_310297</name>
</gene>
<proteinExistence type="predicted"/>
<dbReference type="STRING" id="1314790.A0A1Y1ZBR5"/>
<keyword evidence="1" id="KW-0547">Nucleotide-binding</keyword>
<dbReference type="GO" id="GO:0016260">
    <property type="term" value="P:selenocysteine biosynthetic process"/>
    <property type="evidence" value="ECO:0007669"/>
    <property type="project" value="TreeGrafter"/>
</dbReference>
<reference evidence="5 6" key="1">
    <citation type="submission" date="2016-07" db="EMBL/GenBank/DDBJ databases">
        <title>Pervasive Adenine N6-methylation of Active Genes in Fungi.</title>
        <authorList>
            <consortium name="DOE Joint Genome Institute"/>
            <person name="Mondo S.J."/>
            <person name="Dannebaum R.O."/>
            <person name="Kuo R.C."/>
            <person name="Labutti K."/>
            <person name="Haridas S."/>
            <person name="Kuo A."/>
            <person name="Salamov A."/>
            <person name="Ahrendt S.R."/>
            <person name="Lipzen A."/>
            <person name="Sullivan W."/>
            <person name="Andreopoulos W.B."/>
            <person name="Clum A."/>
            <person name="Lindquist E."/>
            <person name="Daum C."/>
            <person name="Ramamoorthy G.K."/>
            <person name="Gryganskyi A."/>
            <person name="Culley D."/>
            <person name="Magnuson J.K."/>
            <person name="James T.Y."/>
            <person name="O'Malley M.A."/>
            <person name="Stajich J.E."/>
            <person name="Spatafora J.W."/>
            <person name="Visel A."/>
            <person name="Grigoriev I.V."/>
        </authorList>
    </citation>
    <scope>NUCLEOTIDE SEQUENCE [LARGE SCALE GENOMIC DNA]</scope>
    <source>
        <strain evidence="5 6">CBS 931.73</strain>
    </source>
</reference>
<evidence type="ECO:0000259" key="4">
    <source>
        <dbReference type="Pfam" id="PF02769"/>
    </source>
</evidence>
<dbReference type="GO" id="GO:0005524">
    <property type="term" value="F:ATP binding"/>
    <property type="evidence" value="ECO:0007669"/>
    <property type="project" value="UniProtKB-KW"/>
</dbReference>
<feature type="region of interest" description="Disordered" evidence="3">
    <location>
        <begin position="1"/>
        <end position="43"/>
    </location>
</feature>
<organism evidence="5 6">
    <name type="scientific">Basidiobolus meristosporus CBS 931.73</name>
    <dbReference type="NCBI Taxonomy" id="1314790"/>
    <lineage>
        <taxon>Eukaryota</taxon>
        <taxon>Fungi</taxon>
        <taxon>Fungi incertae sedis</taxon>
        <taxon>Zoopagomycota</taxon>
        <taxon>Entomophthoromycotina</taxon>
        <taxon>Basidiobolomycetes</taxon>
        <taxon>Basidiobolales</taxon>
        <taxon>Basidiobolaceae</taxon>
        <taxon>Basidiobolus</taxon>
    </lineage>
</organism>
<dbReference type="InterPro" id="IPR010918">
    <property type="entry name" value="PurM-like_C_dom"/>
</dbReference>
<sequence length="292" mass="32177">MDGVAGKSDTSDLEAQTHNAGLSKSSYSNINGGPASESPTPFRRCSGDALLDTLLEHLPEEKQDNLIELYTLFKCNKIDPQQFLSEARKICPQKSDVKPIKPIAGDVIVLTKPLGTQVVMMAREYLFNQSHREKLGINLGQEEVVQLVSTVTLSMVRTDHVASELLHKHGTHGVVKVSQLGILGQAKQMLTSLDARVSAEFHTLPMFKGVYAIEKMLNLGLFSGYLGEASGGWMIMIPEYKAEQYIHDIKEAEGWPAFIIGRIVEGNNDAYFADELEIIEVEHIVVDSGKIP</sequence>